<feature type="coiled-coil region" evidence="1">
    <location>
        <begin position="1"/>
        <end position="64"/>
    </location>
</feature>
<reference evidence="4" key="1">
    <citation type="submission" date="2016-10" db="EMBL/GenBank/DDBJ databases">
        <authorList>
            <person name="Varghese N."/>
            <person name="Submissions S."/>
        </authorList>
    </citation>
    <scope>NUCLEOTIDE SEQUENCE [LARGE SCALE GENOMIC DNA]</scope>
    <source>
        <strain evidence="4">CGMCC 1.10223</strain>
    </source>
</reference>
<keyword evidence="1" id="KW-0175">Coiled coil</keyword>
<dbReference type="Gene3D" id="3.90.20.10">
    <property type="match status" value="1"/>
</dbReference>
<dbReference type="EMBL" id="FONN01000024">
    <property type="protein sequence ID" value="SFF30057.1"/>
    <property type="molecule type" value="Genomic_DNA"/>
</dbReference>
<dbReference type="Proteomes" id="UP000183410">
    <property type="component" value="Unassembled WGS sequence"/>
</dbReference>
<evidence type="ECO:0000259" key="2">
    <source>
        <dbReference type="PROSITE" id="PS50192"/>
    </source>
</evidence>
<dbReference type="InterPro" id="IPR000727">
    <property type="entry name" value="T_SNARE_dom"/>
</dbReference>
<evidence type="ECO:0000313" key="4">
    <source>
        <dbReference type="Proteomes" id="UP000183410"/>
    </source>
</evidence>
<dbReference type="SUPFAM" id="SSF57997">
    <property type="entry name" value="Tropomyosin"/>
    <property type="match status" value="1"/>
</dbReference>
<protein>
    <recommendedName>
        <fullName evidence="2">t-SNARE coiled-coil homology domain-containing protein</fullName>
    </recommendedName>
</protein>
<evidence type="ECO:0000313" key="3">
    <source>
        <dbReference type="EMBL" id="SFF30057.1"/>
    </source>
</evidence>
<sequence length="89" mass="10749">MSEQINRIEQLLIQFAQQTNERLDQIDKRFDQVDMRLDQMDKRFDQVDTRLDQIQIQLERMEDSQNDDVISILRHTHDKVSHLNQNAIV</sequence>
<dbReference type="AlphaFoldDB" id="A0A1I2HMI5"/>
<proteinExistence type="predicted"/>
<dbReference type="OrthoDB" id="2469981at2"/>
<evidence type="ECO:0000256" key="1">
    <source>
        <dbReference type="SAM" id="Coils"/>
    </source>
</evidence>
<name>A0A1I2HMI5_9BACL</name>
<feature type="domain" description="T-SNARE coiled-coil homology" evidence="2">
    <location>
        <begin position="1"/>
        <end position="47"/>
    </location>
</feature>
<gene>
    <name evidence="3" type="ORF">SAMN04487969_12415</name>
</gene>
<organism evidence="3 4">
    <name type="scientific">Paenibacillus algorifonticola</name>
    <dbReference type="NCBI Taxonomy" id="684063"/>
    <lineage>
        <taxon>Bacteria</taxon>
        <taxon>Bacillati</taxon>
        <taxon>Bacillota</taxon>
        <taxon>Bacilli</taxon>
        <taxon>Bacillales</taxon>
        <taxon>Paenibacillaceae</taxon>
        <taxon>Paenibacillus</taxon>
    </lineage>
</organism>
<keyword evidence="4" id="KW-1185">Reference proteome</keyword>
<dbReference type="RefSeq" id="WP_046228537.1">
    <property type="nucleotide sequence ID" value="NZ_FONN01000024.1"/>
</dbReference>
<dbReference type="PROSITE" id="PS50192">
    <property type="entry name" value="T_SNARE"/>
    <property type="match status" value="1"/>
</dbReference>
<accession>A0A1I2HMI5</accession>